<keyword evidence="2" id="KW-0012">Acyltransferase</keyword>
<dbReference type="GO" id="GO:0016747">
    <property type="term" value="F:acyltransferase activity, transferring groups other than amino-acyl groups"/>
    <property type="evidence" value="ECO:0007669"/>
    <property type="project" value="InterPro"/>
</dbReference>
<protein>
    <recommendedName>
        <fullName evidence="3">N-acetyltransferase domain-containing protein</fullName>
    </recommendedName>
</protein>
<dbReference type="PANTHER" id="PTHR43877:SF2">
    <property type="entry name" value="AMINOALKYLPHOSPHONATE N-ACETYLTRANSFERASE-RELATED"/>
    <property type="match status" value="1"/>
</dbReference>
<gene>
    <name evidence="4" type="ORF">KTC_19270</name>
</gene>
<evidence type="ECO:0000313" key="4">
    <source>
        <dbReference type="EMBL" id="BBH87176.1"/>
    </source>
</evidence>
<dbReference type="PROSITE" id="PS51186">
    <property type="entry name" value="GNAT"/>
    <property type="match status" value="1"/>
</dbReference>
<keyword evidence="1" id="KW-0808">Transferase</keyword>
<evidence type="ECO:0000259" key="3">
    <source>
        <dbReference type="PROSITE" id="PS51186"/>
    </source>
</evidence>
<proteinExistence type="predicted"/>
<dbReference type="InterPro" id="IPR000182">
    <property type="entry name" value="GNAT_dom"/>
</dbReference>
<evidence type="ECO:0000256" key="1">
    <source>
        <dbReference type="ARBA" id="ARBA00022679"/>
    </source>
</evidence>
<dbReference type="PANTHER" id="PTHR43877">
    <property type="entry name" value="AMINOALKYLPHOSPHONATE N-ACETYLTRANSFERASE-RELATED-RELATED"/>
    <property type="match status" value="1"/>
</dbReference>
<evidence type="ECO:0000256" key="2">
    <source>
        <dbReference type="ARBA" id="ARBA00023315"/>
    </source>
</evidence>
<dbReference type="Pfam" id="PF00583">
    <property type="entry name" value="Acetyltransf_1"/>
    <property type="match status" value="1"/>
</dbReference>
<reference evidence="4" key="1">
    <citation type="submission" date="2018-12" db="EMBL/GenBank/DDBJ databases">
        <title>Novel natural products biosynthetic potential of the class Ktedonobacteria.</title>
        <authorList>
            <person name="Zheng Y."/>
            <person name="Saitou A."/>
            <person name="Wang C.M."/>
            <person name="Toyoda A."/>
            <person name="Minakuchi Y."/>
            <person name="Sekiguchi Y."/>
            <person name="Ueda K."/>
            <person name="Takano H."/>
            <person name="Sakai Y."/>
            <person name="Yokota A."/>
            <person name="Yabe S."/>
        </authorList>
    </citation>
    <scope>NUCLEOTIDE SEQUENCE</scope>
    <source>
        <strain evidence="4">COM3</strain>
    </source>
</reference>
<dbReference type="AlphaFoldDB" id="A0A455SHE8"/>
<organism evidence="4">
    <name type="scientific">Thermosporothrix sp. COM3</name>
    <dbReference type="NCBI Taxonomy" id="2490863"/>
    <lineage>
        <taxon>Bacteria</taxon>
        <taxon>Bacillati</taxon>
        <taxon>Chloroflexota</taxon>
        <taxon>Ktedonobacteria</taxon>
        <taxon>Ktedonobacterales</taxon>
        <taxon>Thermosporotrichaceae</taxon>
        <taxon>Thermosporothrix</taxon>
    </lineage>
</organism>
<dbReference type="SUPFAM" id="SSF55729">
    <property type="entry name" value="Acyl-CoA N-acyltransferases (Nat)"/>
    <property type="match status" value="1"/>
</dbReference>
<dbReference type="Gene3D" id="3.40.630.30">
    <property type="match status" value="1"/>
</dbReference>
<dbReference type="EMBL" id="AP019376">
    <property type="protein sequence ID" value="BBH87176.1"/>
    <property type="molecule type" value="Genomic_DNA"/>
</dbReference>
<sequence>MCQRLTPSLRNVYHTIAPLTQSLTDLLFEYDTHSILIARLREEIVGSVRGQLREGTCHIGRLIVHPRLQGRGLGTKLMYAIEDHFRSAVRYELFTGHRSEGNLHLYRELGYTLFQEETVSPWLRLVFLEKQGISTPS</sequence>
<feature type="domain" description="N-acetyltransferase" evidence="3">
    <location>
        <begin position="1"/>
        <end position="133"/>
    </location>
</feature>
<dbReference type="CDD" id="cd04301">
    <property type="entry name" value="NAT_SF"/>
    <property type="match status" value="1"/>
</dbReference>
<accession>A0A455SHE8</accession>
<name>A0A455SHE8_9CHLR</name>
<dbReference type="InterPro" id="IPR016181">
    <property type="entry name" value="Acyl_CoA_acyltransferase"/>
</dbReference>
<dbReference type="InterPro" id="IPR050832">
    <property type="entry name" value="Bact_Acetyltransf"/>
</dbReference>